<keyword evidence="12" id="KW-1185">Reference proteome</keyword>
<comment type="function">
    <text evidence="9">Part of the ABC transporter FtsEX involved in cellular division.</text>
</comment>
<evidence type="ECO:0000256" key="1">
    <source>
        <dbReference type="ARBA" id="ARBA00005417"/>
    </source>
</evidence>
<dbReference type="InterPro" id="IPR027417">
    <property type="entry name" value="P-loop_NTPase"/>
</dbReference>
<dbReference type="PANTHER" id="PTHR24220">
    <property type="entry name" value="IMPORT ATP-BINDING PROTEIN"/>
    <property type="match status" value="1"/>
</dbReference>
<feature type="domain" description="ABC transporter" evidence="10">
    <location>
        <begin position="13"/>
        <end position="241"/>
    </location>
</feature>
<dbReference type="PANTHER" id="PTHR24220:SF470">
    <property type="entry name" value="CELL DIVISION ATP-BINDING PROTEIN FTSE"/>
    <property type="match status" value="1"/>
</dbReference>
<keyword evidence="7 9" id="KW-0472">Membrane</keyword>
<keyword evidence="4 9" id="KW-0132">Cell division</keyword>
<comment type="subunit">
    <text evidence="9">Homodimer. Forms a membrane-associated complex with FtsX.</text>
</comment>
<dbReference type="InterPro" id="IPR005286">
    <property type="entry name" value="Cell_div_FtsE"/>
</dbReference>
<dbReference type="PROSITE" id="PS00211">
    <property type="entry name" value="ABC_TRANSPORTER_1"/>
    <property type="match status" value="1"/>
</dbReference>
<keyword evidence="5 9" id="KW-0547">Nucleotide-binding</keyword>
<evidence type="ECO:0000256" key="4">
    <source>
        <dbReference type="ARBA" id="ARBA00022618"/>
    </source>
</evidence>
<name>A0ABP9PHV3_9ACTN</name>
<dbReference type="Proteomes" id="UP001500221">
    <property type="component" value="Unassembled WGS sequence"/>
</dbReference>
<evidence type="ECO:0000256" key="2">
    <source>
        <dbReference type="ARBA" id="ARBA00020019"/>
    </source>
</evidence>
<comment type="similarity">
    <text evidence="1 9">Belongs to the ABC transporter superfamily.</text>
</comment>
<dbReference type="PROSITE" id="PS50893">
    <property type="entry name" value="ABC_TRANSPORTER_2"/>
    <property type="match status" value="1"/>
</dbReference>
<dbReference type="InterPro" id="IPR003593">
    <property type="entry name" value="AAA+_ATPase"/>
</dbReference>
<dbReference type="EMBL" id="BAABKG010000002">
    <property type="protein sequence ID" value="GAA5146399.1"/>
    <property type="molecule type" value="Genomic_DNA"/>
</dbReference>
<keyword evidence="6 9" id="KW-0067">ATP-binding</keyword>
<comment type="subcellular location">
    <subcellularLocation>
        <location evidence="9">Cell membrane</location>
        <topology evidence="9">Peripheral membrane protein</topology>
        <orientation evidence="9">Cytoplasmic side</orientation>
    </subcellularLocation>
</comment>
<evidence type="ECO:0000313" key="12">
    <source>
        <dbReference type="Proteomes" id="UP001500221"/>
    </source>
</evidence>
<protein>
    <recommendedName>
        <fullName evidence="2 9">Cell division ATP-binding protein FtsE</fullName>
    </recommendedName>
</protein>
<dbReference type="GO" id="GO:0051301">
    <property type="term" value="P:cell division"/>
    <property type="evidence" value="ECO:0007669"/>
    <property type="project" value="UniProtKB-KW"/>
</dbReference>
<dbReference type="SMART" id="SM00382">
    <property type="entry name" value="AAA"/>
    <property type="match status" value="1"/>
</dbReference>
<comment type="caution">
    <text evidence="11">The sequence shown here is derived from an EMBL/GenBank/DDBJ whole genome shotgun (WGS) entry which is preliminary data.</text>
</comment>
<sequence>MRVARSRTVGPVIRFEKVTKSYPGPGKPALSQVSINVDKGEFVFLVGSSGSGKSTALRLMLRELRPTTGRVYVAGKEINRLATWKVPRLRRQIGTVFQDFRLLPTKTVSQNVAFAMQVTGRSGRDIRRAVPATLELVGLADKGGRMPEELSGGEQQRVAIARAMVNDPMILIADEPTGNLDPTTSVGIMKLLDRINQSGTTVVMATHDNGVVDQMRKRVVELDHGSVVRDEATGVYGFQQH</sequence>
<evidence type="ECO:0000259" key="10">
    <source>
        <dbReference type="PROSITE" id="PS50893"/>
    </source>
</evidence>
<dbReference type="Pfam" id="PF00005">
    <property type="entry name" value="ABC_tran"/>
    <property type="match status" value="1"/>
</dbReference>
<dbReference type="InterPro" id="IPR015854">
    <property type="entry name" value="ABC_transpr_LolD-like"/>
</dbReference>
<organism evidence="11 12">
    <name type="scientific">Nocardioides marinquilinus</name>
    <dbReference type="NCBI Taxonomy" id="1210400"/>
    <lineage>
        <taxon>Bacteria</taxon>
        <taxon>Bacillati</taxon>
        <taxon>Actinomycetota</taxon>
        <taxon>Actinomycetes</taxon>
        <taxon>Propionibacteriales</taxon>
        <taxon>Nocardioidaceae</taxon>
        <taxon>Nocardioides</taxon>
    </lineage>
</organism>
<dbReference type="Gene3D" id="3.40.50.300">
    <property type="entry name" value="P-loop containing nucleotide triphosphate hydrolases"/>
    <property type="match status" value="1"/>
</dbReference>
<keyword evidence="3 9" id="KW-1003">Cell membrane</keyword>
<keyword evidence="8 9" id="KW-0131">Cell cycle</keyword>
<dbReference type="InterPro" id="IPR003439">
    <property type="entry name" value="ABC_transporter-like_ATP-bd"/>
</dbReference>
<dbReference type="NCBIfam" id="TIGR02673">
    <property type="entry name" value="FtsE"/>
    <property type="match status" value="1"/>
</dbReference>
<dbReference type="InterPro" id="IPR017871">
    <property type="entry name" value="ABC_transporter-like_CS"/>
</dbReference>
<evidence type="ECO:0000256" key="5">
    <source>
        <dbReference type="ARBA" id="ARBA00022741"/>
    </source>
</evidence>
<proteinExistence type="inferred from homology"/>
<evidence type="ECO:0000313" key="11">
    <source>
        <dbReference type="EMBL" id="GAA5146399.1"/>
    </source>
</evidence>
<gene>
    <name evidence="9 11" type="primary">ftsE</name>
    <name evidence="11" type="ORF">GCM10023340_17260</name>
</gene>
<evidence type="ECO:0000256" key="9">
    <source>
        <dbReference type="RuleBase" id="RU365094"/>
    </source>
</evidence>
<reference evidence="12" key="1">
    <citation type="journal article" date="2019" name="Int. J. Syst. Evol. Microbiol.">
        <title>The Global Catalogue of Microorganisms (GCM) 10K type strain sequencing project: providing services to taxonomists for standard genome sequencing and annotation.</title>
        <authorList>
            <consortium name="The Broad Institute Genomics Platform"/>
            <consortium name="The Broad Institute Genome Sequencing Center for Infectious Disease"/>
            <person name="Wu L."/>
            <person name="Ma J."/>
        </authorList>
    </citation>
    <scope>NUCLEOTIDE SEQUENCE [LARGE SCALE GENOMIC DNA]</scope>
    <source>
        <strain evidence="12">JCM 18459</strain>
    </source>
</reference>
<evidence type="ECO:0000256" key="3">
    <source>
        <dbReference type="ARBA" id="ARBA00022475"/>
    </source>
</evidence>
<dbReference type="SUPFAM" id="SSF52540">
    <property type="entry name" value="P-loop containing nucleoside triphosphate hydrolases"/>
    <property type="match status" value="1"/>
</dbReference>
<evidence type="ECO:0000256" key="8">
    <source>
        <dbReference type="ARBA" id="ARBA00023306"/>
    </source>
</evidence>
<dbReference type="GO" id="GO:0005524">
    <property type="term" value="F:ATP binding"/>
    <property type="evidence" value="ECO:0007669"/>
    <property type="project" value="UniProtKB-KW"/>
</dbReference>
<evidence type="ECO:0000256" key="6">
    <source>
        <dbReference type="ARBA" id="ARBA00022840"/>
    </source>
</evidence>
<accession>A0ABP9PHV3</accession>
<evidence type="ECO:0000256" key="7">
    <source>
        <dbReference type="ARBA" id="ARBA00023136"/>
    </source>
</evidence>